<dbReference type="Gene3D" id="1.10.10.60">
    <property type="entry name" value="Homeodomain-like"/>
    <property type="match status" value="1"/>
</dbReference>
<organism evidence="10 11">
    <name type="scientific">Rhamnusium bicolor</name>
    <dbReference type="NCBI Taxonomy" id="1586634"/>
    <lineage>
        <taxon>Eukaryota</taxon>
        <taxon>Metazoa</taxon>
        <taxon>Ecdysozoa</taxon>
        <taxon>Arthropoda</taxon>
        <taxon>Hexapoda</taxon>
        <taxon>Insecta</taxon>
        <taxon>Pterygota</taxon>
        <taxon>Neoptera</taxon>
        <taxon>Endopterygota</taxon>
        <taxon>Coleoptera</taxon>
        <taxon>Polyphaga</taxon>
        <taxon>Cucujiformia</taxon>
        <taxon>Chrysomeloidea</taxon>
        <taxon>Cerambycidae</taxon>
        <taxon>Lepturinae</taxon>
        <taxon>Rhagiini</taxon>
        <taxon>Rhamnusium</taxon>
    </lineage>
</organism>
<dbReference type="PANTHER" id="PTHR12855">
    <property type="entry name" value="DNA METHYLTRANSFERASE 1-ASSOCIATED PROTEIN 1 FAMILY MEMBER"/>
    <property type="match status" value="1"/>
</dbReference>
<dbReference type="Proteomes" id="UP001162156">
    <property type="component" value="Unassembled WGS sequence"/>
</dbReference>
<keyword evidence="3" id="KW-0805">Transcription regulation</keyword>
<dbReference type="GO" id="GO:0000122">
    <property type="term" value="P:negative regulation of transcription by RNA polymerase II"/>
    <property type="evidence" value="ECO:0007669"/>
    <property type="project" value="TreeGrafter"/>
</dbReference>
<evidence type="ECO:0000256" key="3">
    <source>
        <dbReference type="ARBA" id="ARBA00023015"/>
    </source>
</evidence>
<evidence type="ECO:0000256" key="4">
    <source>
        <dbReference type="ARBA" id="ARBA00023163"/>
    </source>
</evidence>
<dbReference type="Pfam" id="PF16282">
    <property type="entry name" value="SANT_DAMP1_like"/>
    <property type="match status" value="1"/>
</dbReference>
<dbReference type="GO" id="GO:0035267">
    <property type="term" value="C:NuA4 histone acetyltransferase complex"/>
    <property type="evidence" value="ECO:0007669"/>
    <property type="project" value="InterPro"/>
</dbReference>
<evidence type="ECO:0000256" key="1">
    <source>
        <dbReference type="ARBA" id="ARBA00004123"/>
    </source>
</evidence>
<feature type="region of interest" description="Disordered" evidence="7">
    <location>
        <begin position="184"/>
        <end position="227"/>
    </location>
</feature>
<evidence type="ECO:0000313" key="10">
    <source>
        <dbReference type="EMBL" id="KAJ8935425.1"/>
    </source>
</evidence>
<feature type="domain" description="DAMP1 SANT/Myb-like" evidence="9">
    <location>
        <begin position="68"/>
        <end position="138"/>
    </location>
</feature>
<dbReference type="InterPro" id="IPR008468">
    <property type="entry name" value="DMAP1"/>
</dbReference>
<feature type="domain" description="DNA methyltransferase 1-associated 1" evidence="8">
    <location>
        <begin position="168"/>
        <end position="336"/>
    </location>
</feature>
<keyword evidence="11" id="KW-1185">Reference proteome</keyword>
<dbReference type="GO" id="GO:0006281">
    <property type="term" value="P:DNA repair"/>
    <property type="evidence" value="ECO:0007669"/>
    <property type="project" value="InterPro"/>
</dbReference>
<accession>A0AAV8XAB4</accession>
<evidence type="ECO:0000259" key="8">
    <source>
        <dbReference type="Pfam" id="PF05499"/>
    </source>
</evidence>
<keyword evidence="4" id="KW-0804">Transcription</keyword>
<dbReference type="InterPro" id="IPR032563">
    <property type="entry name" value="DAMP1_SANT-like"/>
</dbReference>
<keyword evidence="5" id="KW-0539">Nucleus</keyword>
<dbReference type="EMBL" id="JANEYF010003577">
    <property type="protein sequence ID" value="KAJ8935425.1"/>
    <property type="molecule type" value="Genomic_DNA"/>
</dbReference>
<name>A0AAV8XAB4_9CUCU</name>
<dbReference type="GO" id="GO:0000812">
    <property type="term" value="C:Swr1 complex"/>
    <property type="evidence" value="ECO:0007669"/>
    <property type="project" value="TreeGrafter"/>
</dbReference>
<protein>
    <recommendedName>
        <fullName evidence="6">DNA methyltransferase 1-associated protein 1</fullName>
    </recommendedName>
</protein>
<evidence type="ECO:0000259" key="9">
    <source>
        <dbReference type="Pfam" id="PF16282"/>
    </source>
</evidence>
<feature type="region of interest" description="Disordered" evidence="7">
    <location>
        <begin position="1"/>
        <end position="43"/>
    </location>
</feature>
<dbReference type="FunFam" id="1.10.10.60:FF:000087">
    <property type="entry name" value="DNA methyltransferase 1-associated protein 1"/>
    <property type="match status" value="1"/>
</dbReference>
<feature type="compositionally biased region" description="Basic and acidic residues" evidence="7">
    <location>
        <begin position="1"/>
        <end position="27"/>
    </location>
</feature>
<keyword evidence="2" id="KW-0156">Chromatin regulator</keyword>
<proteinExistence type="predicted"/>
<sequence length="370" mass="42645">MADVRDIMELERPPTPEITRETILGDKSKKRSSAGQKVPKRPEGMHREVFALLYNDNKDAPPLFPSDTIDVPSYTDIEYQQHLKCEGWTKEETDHLMDLAHKFDLRFIIMADRYDTEKFPKRSVEDIKERYYKICGVLAKLNGEKRIYTYDADHERRRKEQLKKIIEEEQFLLGELKKIEARKKERERKTQDLQKLISQADNQNETPRKTDKKLPKKKIANPSRPSRIDTNHILQAVESAGIKFPDYKNSGVSLRSQRMKLPANVGQKKSKGIEQILQEMGLELNPTPTEDICQHFNELRSDMVLLMELKTALGTCEYELQSLRHQYEALNPGKTLAIPPQLLSNAETETKVSTGEIIDVVGSPETPSNT</sequence>
<evidence type="ECO:0000256" key="2">
    <source>
        <dbReference type="ARBA" id="ARBA00022853"/>
    </source>
</evidence>
<dbReference type="GO" id="GO:0006338">
    <property type="term" value="P:chromatin remodeling"/>
    <property type="evidence" value="ECO:0007669"/>
    <property type="project" value="InterPro"/>
</dbReference>
<feature type="compositionally biased region" description="Polar residues" evidence="7">
    <location>
        <begin position="196"/>
        <end position="205"/>
    </location>
</feature>
<evidence type="ECO:0000313" key="11">
    <source>
        <dbReference type="Proteomes" id="UP001162156"/>
    </source>
</evidence>
<reference evidence="10" key="1">
    <citation type="journal article" date="2023" name="Insect Mol. Biol.">
        <title>Genome sequencing provides insights into the evolution of gene families encoding plant cell wall-degrading enzymes in longhorned beetles.</title>
        <authorList>
            <person name="Shin N.R."/>
            <person name="Okamura Y."/>
            <person name="Kirsch R."/>
            <person name="Pauchet Y."/>
        </authorList>
    </citation>
    <scope>NUCLEOTIDE SEQUENCE</scope>
    <source>
        <strain evidence="10">RBIC_L_NR</strain>
    </source>
</reference>
<comment type="subcellular location">
    <subcellularLocation>
        <location evidence="1">Nucleus</location>
    </subcellularLocation>
</comment>
<dbReference type="GO" id="GO:0003714">
    <property type="term" value="F:transcription corepressor activity"/>
    <property type="evidence" value="ECO:0007669"/>
    <property type="project" value="TreeGrafter"/>
</dbReference>
<gene>
    <name evidence="10" type="ORF">NQ314_012845</name>
</gene>
<comment type="caution">
    <text evidence="10">The sequence shown here is derived from an EMBL/GenBank/DDBJ whole genome shotgun (WGS) entry which is preliminary data.</text>
</comment>
<evidence type="ECO:0000256" key="7">
    <source>
        <dbReference type="SAM" id="MobiDB-lite"/>
    </source>
</evidence>
<dbReference type="InterPro" id="IPR027109">
    <property type="entry name" value="Swc4/Dmap1"/>
</dbReference>
<evidence type="ECO:0000256" key="6">
    <source>
        <dbReference type="ARBA" id="ARBA00067416"/>
    </source>
</evidence>
<dbReference type="PANTHER" id="PTHR12855:SF10">
    <property type="entry name" value="DNA METHYLTRANSFERASE 1-ASSOCIATED PROTEIN 1"/>
    <property type="match status" value="1"/>
</dbReference>
<dbReference type="AlphaFoldDB" id="A0AAV8XAB4"/>
<dbReference type="Pfam" id="PF05499">
    <property type="entry name" value="DMAP1"/>
    <property type="match status" value="1"/>
</dbReference>
<evidence type="ECO:0000256" key="5">
    <source>
        <dbReference type="ARBA" id="ARBA00023242"/>
    </source>
</evidence>